<dbReference type="InterPro" id="IPR011701">
    <property type="entry name" value="MFS"/>
</dbReference>
<feature type="transmembrane region" description="Helical" evidence="7">
    <location>
        <begin position="270"/>
        <end position="292"/>
    </location>
</feature>
<sequence>MTTTAPPRAASRWLALAALGLAQLMVVLDTTVVNIALPSAQRALGMSDTGRQWTISAYTLAFGGLLLLGGRMADRFGRRTTLLVGVAGFAVASALGGAAPSAGWLIAARAAQGVFAALLAPSTMSLLTLTFTDPRERGKAYGIFSAIMMSGSALGLTLGGALTEFLDWRWSLYINVPLAVVAGLGAWFAVPATAGHRETKLDWTSAALSCGGVVVLVHALSEAATSGWNSLTVLGFLGLAMALLGAFVVRQGRHPHPLLPLAVVRDRARAVAYLTVGTASFGAFGMFLFLTYQLQVVMGYGALAAALAFLPTLGANLFASTQLSGRLLARFGPRPLLAGGLFVLACGLLLAVRLTPDASYAAVILPMQLLLGLGAGLCMPVVLNVATRDVGARDAGAASAFVTTSQQVGASLGTATLNTIATAAAAGLTTSAAIVHGYTTAAAWAAAIVGAAALAALLLLPRGSR</sequence>
<comment type="subcellular location">
    <subcellularLocation>
        <location evidence="1">Cell membrane</location>
        <topology evidence="1">Multi-pass membrane protein</topology>
    </subcellularLocation>
</comment>
<keyword evidence="6 7" id="KW-0472">Membrane</keyword>
<keyword evidence="5 7" id="KW-1133">Transmembrane helix</keyword>
<dbReference type="NCBIfam" id="TIGR00711">
    <property type="entry name" value="efflux_EmrB"/>
    <property type="match status" value="1"/>
</dbReference>
<comment type="caution">
    <text evidence="9">The sequence shown here is derived from an EMBL/GenBank/DDBJ whole genome shotgun (WGS) entry which is preliminary data.</text>
</comment>
<feature type="transmembrane region" description="Helical" evidence="7">
    <location>
        <begin position="441"/>
        <end position="460"/>
    </location>
</feature>
<dbReference type="Proteomes" id="UP001304298">
    <property type="component" value="Unassembled WGS sequence"/>
</dbReference>
<feature type="transmembrane region" description="Helical" evidence="7">
    <location>
        <begin position="82"/>
        <end position="107"/>
    </location>
</feature>
<evidence type="ECO:0000313" key="10">
    <source>
        <dbReference type="Proteomes" id="UP001304298"/>
    </source>
</evidence>
<keyword evidence="3" id="KW-1003">Cell membrane</keyword>
<evidence type="ECO:0000256" key="5">
    <source>
        <dbReference type="ARBA" id="ARBA00022989"/>
    </source>
</evidence>
<dbReference type="EMBL" id="JAYFSI010000001">
    <property type="protein sequence ID" value="MEA5358691.1"/>
    <property type="molecule type" value="Genomic_DNA"/>
</dbReference>
<evidence type="ECO:0000256" key="4">
    <source>
        <dbReference type="ARBA" id="ARBA00022692"/>
    </source>
</evidence>
<keyword evidence="4 7" id="KW-0812">Transmembrane</keyword>
<feature type="transmembrane region" description="Helical" evidence="7">
    <location>
        <begin position="143"/>
        <end position="162"/>
    </location>
</feature>
<dbReference type="InterPro" id="IPR020846">
    <property type="entry name" value="MFS_dom"/>
</dbReference>
<evidence type="ECO:0000256" key="1">
    <source>
        <dbReference type="ARBA" id="ARBA00004651"/>
    </source>
</evidence>
<evidence type="ECO:0000256" key="6">
    <source>
        <dbReference type="ARBA" id="ARBA00023136"/>
    </source>
</evidence>
<evidence type="ECO:0000259" key="8">
    <source>
        <dbReference type="PROSITE" id="PS50850"/>
    </source>
</evidence>
<dbReference type="InterPro" id="IPR036259">
    <property type="entry name" value="MFS_trans_sf"/>
</dbReference>
<evidence type="ECO:0000313" key="9">
    <source>
        <dbReference type="EMBL" id="MEA5358691.1"/>
    </source>
</evidence>
<organism evidence="9 10">
    <name type="scientific">Amycolatopsis heterodermiae</name>
    <dbReference type="NCBI Taxonomy" id="3110235"/>
    <lineage>
        <taxon>Bacteria</taxon>
        <taxon>Bacillati</taxon>
        <taxon>Actinomycetota</taxon>
        <taxon>Actinomycetes</taxon>
        <taxon>Pseudonocardiales</taxon>
        <taxon>Pseudonocardiaceae</taxon>
        <taxon>Amycolatopsis</taxon>
    </lineage>
</organism>
<reference evidence="9 10" key="1">
    <citation type="submission" date="2023-12" db="EMBL/GenBank/DDBJ databases">
        <title>Amycolatopsis sp. V23-08.</title>
        <authorList>
            <person name="Somphong A."/>
        </authorList>
    </citation>
    <scope>NUCLEOTIDE SEQUENCE [LARGE SCALE GENOMIC DNA]</scope>
    <source>
        <strain evidence="9 10">V23-08</strain>
    </source>
</reference>
<feature type="transmembrane region" description="Helical" evidence="7">
    <location>
        <begin position="53"/>
        <end position="70"/>
    </location>
</feature>
<accession>A0ABU5QXP5</accession>
<feature type="domain" description="Major facilitator superfamily (MFS) profile" evidence="8">
    <location>
        <begin position="15"/>
        <end position="464"/>
    </location>
</feature>
<feature type="transmembrane region" description="Helical" evidence="7">
    <location>
        <begin position="331"/>
        <end position="352"/>
    </location>
</feature>
<dbReference type="Pfam" id="PF07690">
    <property type="entry name" value="MFS_1"/>
    <property type="match status" value="1"/>
</dbReference>
<dbReference type="PANTHER" id="PTHR42718">
    <property type="entry name" value="MAJOR FACILITATOR SUPERFAMILY MULTIDRUG TRANSPORTER MFSC"/>
    <property type="match status" value="1"/>
</dbReference>
<keyword evidence="10" id="KW-1185">Reference proteome</keyword>
<evidence type="ECO:0000256" key="2">
    <source>
        <dbReference type="ARBA" id="ARBA00022448"/>
    </source>
</evidence>
<dbReference type="RefSeq" id="WP_323323713.1">
    <property type="nucleotide sequence ID" value="NZ_JAYFSI010000001.1"/>
</dbReference>
<dbReference type="PROSITE" id="PS00216">
    <property type="entry name" value="SUGAR_TRANSPORT_1"/>
    <property type="match status" value="1"/>
</dbReference>
<evidence type="ECO:0000256" key="7">
    <source>
        <dbReference type="SAM" id="Phobius"/>
    </source>
</evidence>
<keyword evidence="2" id="KW-0813">Transport</keyword>
<feature type="transmembrane region" description="Helical" evidence="7">
    <location>
        <begin position="168"/>
        <end position="189"/>
    </location>
</feature>
<dbReference type="CDD" id="cd17321">
    <property type="entry name" value="MFS_MMR_MDR_like"/>
    <property type="match status" value="1"/>
</dbReference>
<feature type="transmembrane region" description="Helical" evidence="7">
    <location>
        <begin position="415"/>
        <end position="435"/>
    </location>
</feature>
<dbReference type="PROSITE" id="PS50850">
    <property type="entry name" value="MFS"/>
    <property type="match status" value="1"/>
</dbReference>
<feature type="transmembrane region" description="Helical" evidence="7">
    <location>
        <begin position="298"/>
        <end position="319"/>
    </location>
</feature>
<feature type="transmembrane region" description="Helical" evidence="7">
    <location>
        <begin position="201"/>
        <end position="221"/>
    </location>
</feature>
<dbReference type="PANTHER" id="PTHR42718:SF46">
    <property type="entry name" value="BLR6921 PROTEIN"/>
    <property type="match status" value="1"/>
</dbReference>
<dbReference type="Gene3D" id="1.20.1250.20">
    <property type="entry name" value="MFS general substrate transporter like domains"/>
    <property type="match status" value="1"/>
</dbReference>
<feature type="transmembrane region" description="Helical" evidence="7">
    <location>
        <begin position="113"/>
        <end position="131"/>
    </location>
</feature>
<gene>
    <name evidence="9" type="ORF">VA596_04020</name>
</gene>
<dbReference type="Gene3D" id="1.20.1720.10">
    <property type="entry name" value="Multidrug resistance protein D"/>
    <property type="match status" value="1"/>
</dbReference>
<dbReference type="InterPro" id="IPR005829">
    <property type="entry name" value="Sugar_transporter_CS"/>
</dbReference>
<feature type="transmembrane region" description="Helical" evidence="7">
    <location>
        <begin position="358"/>
        <end position="383"/>
    </location>
</feature>
<protein>
    <submittedName>
        <fullName evidence="9">DHA2 family efflux MFS transporter permease subunit</fullName>
    </submittedName>
</protein>
<dbReference type="SUPFAM" id="SSF103473">
    <property type="entry name" value="MFS general substrate transporter"/>
    <property type="match status" value="1"/>
</dbReference>
<name>A0ABU5QXP5_9PSEU</name>
<feature type="transmembrane region" description="Helical" evidence="7">
    <location>
        <begin position="227"/>
        <end position="249"/>
    </location>
</feature>
<dbReference type="InterPro" id="IPR004638">
    <property type="entry name" value="EmrB-like"/>
</dbReference>
<evidence type="ECO:0000256" key="3">
    <source>
        <dbReference type="ARBA" id="ARBA00022475"/>
    </source>
</evidence>
<proteinExistence type="predicted"/>